<dbReference type="Pfam" id="PF13501">
    <property type="entry name" value="SoxY"/>
    <property type="match status" value="1"/>
</dbReference>
<proteinExistence type="predicted"/>
<name>A0A1Y2K259_9PROT</name>
<dbReference type="InterPro" id="IPR038162">
    <property type="entry name" value="SoxY_sf"/>
</dbReference>
<evidence type="ECO:0000259" key="1">
    <source>
        <dbReference type="Pfam" id="PF13501"/>
    </source>
</evidence>
<evidence type="ECO:0000313" key="3">
    <source>
        <dbReference type="Proteomes" id="UP000194003"/>
    </source>
</evidence>
<dbReference type="SUPFAM" id="SSF49367">
    <property type="entry name" value="Superoxide reductase-like"/>
    <property type="match status" value="1"/>
</dbReference>
<dbReference type="PROSITE" id="PS51318">
    <property type="entry name" value="TAT"/>
    <property type="match status" value="1"/>
</dbReference>
<dbReference type="InterPro" id="IPR032711">
    <property type="entry name" value="SoxY"/>
</dbReference>
<reference evidence="2 3" key="1">
    <citation type="journal article" date="2016" name="BMC Genomics">
        <title>Combined genomic and structural analyses of a cultured magnetotactic bacterium reveals its niche adaptation to a dynamic environment.</title>
        <authorList>
            <person name="Araujo A.C."/>
            <person name="Morillo V."/>
            <person name="Cypriano J."/>
            <person name="Teixeira L.C."/>
            <person name="Leao P."/>
            <person name="Lyra S."/>
            <person name="Almeida L.G."/>
            <person name="Bazylinski D.A."/>
            <person name="Vasconcellos A.T."/>
            <person name="Abreu F."/>
            <person name="Lins U."/>
        </authorList>
    </citation>
    <scope>NUCLEOTIDE SEQUENCE [LARGE SCALE GENOMIC DNA]</scope>
    <source>
        <strain evidence="2 3">IT-1</strain>
    </source>
</reference>
<dbReference type="PIRSF" id="PIRSF010312">
    <property type="entry name" value="Sulphur_oxidation_SoxY"/>
    <property type="match status" value="1"/>
</dbReference>
<dbReference type="EMBL" id="LVJN01000020">
    <property type="protein sequence ID" value="OSM02093.1"/>
    <property type="molecule type" value="Genomic_DNA"/>
</dbReference>
<organism evidence="2 3">
    <name type="scientific">Magnetofaba australis IT-1</name>
    <dbReference type="NCBI Taxonomy" id="1434232"/>
    <lineage>
        <taxon>Bacteria</taxon>
        <taxon>Pseudomonadati</taxon>
        <taxon>Pseudomonadota</taxon>
        <taxon>Magnetococcia</taxon>
        <taxon>Magnetococcales</taxon>
        <taxon>Magnetococcaceae</taxon>
        <taxon>Magnetofaba</taxon>
    </lineage>
</organism>
<dbReference type="Proteomes" id="UP000194003">
    <property type="component" value="Unassembled WGS sequence"/>
</dbReference>
<evidence type="ECO:0000313" key="2">
    <source>
        <dbReference type="EMBL" id="OSM02093.1"/>
    </source>
</evidence>
<accession>A0A1Y2K259</accession>
<dbReference type="STRING" id="1434232.MAIT1_02181"/>
<keyword evidence="3" id="KW-1185">Reference proteome</keyword>
<dbReference type="InterPro" id="IPR016568">
    <property type="entry name" value="Sulphur_oxidation_SoxY"/>
</dbReference>
<dbReference type="GO" id="GO:0005506">
    <property type="term" value="F:iron ion binding"/>
    <property type="evidence" value="ECO:0007669"/>
    <property type="project" value="InterPro"/>
</dbReference>
<dbReference type="InterPro" id="IPR006311">
    <property type="entry name" value="TAT_signal"/>
</dbReference>
<sequence>MLMESAMSESMKSGLTRRSLFGVMGSVGVGAAMLGASSPARADAIADLVAKEMGTGPAGTGSIALGAPDKAENGGLVRIPISVDHPMEPGNYIESLGVFVDNNPKPLVAKFRFTPETGTVNFELRIKMAKPSPVRVVAKSNTGKLIQTSKHVEVAAGGCAG</sequence>
<gene>
    <name evidence="2" type="ORF">MAIT1_02181</name>
</gene>
<feature type="domain" description="Ig-like SoxY" evidence="1">
    <location>
        <begin position="59"/>
        <end position="159"/>
    </location>
</feature>
<dbReference type="AlphaFoldDB" id="A0A1Y2K259"/>
<dbReference type="Gene3D" id="2.60.40.2470">
    <property type="entry name" value="SoxY domain"/>
    <property type="match status" value="1"/>
</dbReference>
<dbReference type="InterPro" id="IPR036073">
    <property type="entry name" value="Desulfoferrodoxin_Fe-bd_dom_sf"/>
</dbReference>
<dbReference type="GO" id="GO:0016491">
    <property type="term" value="F:oxidoreductase activity"/>
    <property type="evidence" value="ECO:0007669"/>
    <property type="project" value="InterPro"/>
</dbReference>
<protein>
    <submittedName>
        <fullName evidence="2">Putative thiosulfate-binding protein SoxY</fullName>
    </submittedName>
</protein>
<comment type="caution">
    <text evidence="2">The sequence shown here is derived from an EMBL/GenBank/DDBJ whole genome shotgun (WGS) entry which is preliminary data.</text>
</comment>